<dbReference type="Proteomes" id="UP000622797">
    <property type="component" value="Unassembled WGS sequence"/>
</dbReference>
<dbReference type="Gene3D" id="3.90.180.10">
    <property type="entry name" value="Medium-chain alcohol dehydrogenases, catalytic domain"/>
    <property type="match status" value="1"/>
</dbReference>
<reference evidence="4" key="1">
    <citation type="journal article" date="2020" name="BMC Genomics">
        <title>Correction to: Identification and distribution of gene clusters required for synthesis of sphingolipid metabolism inhibitors in diverse species of the filamentous fungus Fusarium.</title>
        <authorList>
            <person name="Kim H.S."/>
            <person name="Lohmar J.M."/>
            <person name="Busman M."/>
            <person name="Brown D.W."/>
            <person name="Naumann T.A."/>
            <person name="Divon H.H."/>
            <person name="Lysoe E."/>
            <person name="Uhlig S."/>
            <person name="Proctor R.H."/>
        </authorList>
    </citation>
    <scope>NUCLEOTIDE SEQUENCE</scope>
    <source>
        <strain evidence="4">NRRL 20472</strain>
    </source>
</reference>
<keyword evidence="5" id="KW-1185">Reference proteome</keyword>
<dbReference type="InterPro" id="IPR013154">
    <property type="entry name" value="ADH-like_N"/>
</dbReference>
<organism evidence="4 5">
    <name type="scientific">Fusarium sarcochroum</name>
    <dbReference type="NCBI Taxonomy" id="1208366"/>
    <lineage>
        <taxon>Eukaryota</taxon>
        <taxon>Fungi</taxon>
        <taxon>Dikarya</taxon>
        <taxon>Ascomycota</taxon>
        <taxon>Pezizomycotina</taxon>
        <taxon>Sordariomycetes</taxon>
        <taxon>Hypocreomycetidae</taxon>
        <taxon>Hypocreales</taxon>
        <taxon>Nectriaceae</taxon>
        <taxon>Fusarium</taxon>
        <taxon>Fusarium lateritium species complex</taxon>
    </lineage>
</organism>
<dbReference type="InterPro" id="IPR047122">
    <property type="entry name" value="Trans-enoyl_RdTase-like"/>
</dbReference>
<dbReference type="SUPFAM" id="SSF50129">
    <property type="entry name" value="GroES-like"/>
    <property type="match status" value="1"/>
</dbReference>
<dbReference type="Pfam" id="PF08240">
    <property type="entry name" value="ADH_N"/>
    <property type="match status" value="1"/>
</dbReference>
<reference evidence="4" key="2">
    <citation type="submission" date="2020-05" db="EMBL/GenBank/DDBJ databases">
        <authorList>
            <person name="Kim H.-S."/>
            <person name="Proctor R.H."/>
            <person name="Brown D.W."/>
        </authorList>
    </citation>
    <scope>NUCLEOTIDE SEQUENCE</scope>
    <source>
        <strain evidence="4">NRRL 20472</strain>
    </source>
</reference>
<dbReference type="OrthoDB" id="9992527at2759"/>
<comment type="similarity">
    <text evidence="1">Belongs to the zinc-containing alcohol dehydrogenase family.</text>
</comment>
<evidence type="ECO:0000313" key="4">
    <source>
        <dbReference type="EMBL" id="KAF4963994.1"/>
    </source>
</evidence>
<comment type="caution">
    <text evidence="4">The sequence shown here is derived from an EMBL/GenBank/DDBJ whole genome shotgun (WGS) entry which is preliminary data.</text>
</comment>
<dbReference type="SUPFAM" id="SSF51735">
    <property type="entry name" value="NAD(P)-binding Rossmann-fold domains"/>
    <property type="match status" value="1"/>
</dbReference>
<keyword evidence="2" id="KW-0560">Oxidoreductase</keyword>
<accession>A0A8H4X7M4</accession>
<dbReference type="AlphaFoldDB" id="A0A8H4X7M4"/>
<gene>
    <name evidence="4" type="ORF">FSARC_8044</name>
</gene>
<dbReference type="InterPro" id="IPR020843">
    <property type="entry name" value="ER"/>
</dbReference>
<dbReference type="PANTHER" id="PTHR45348">
    <property type="entry name" value="HYPOTHETICAL OXIDOREDUCTASE (EUROFUNG)"/>
    <property type="match status" value="1"/>
</dbReference>
<evidence type="ECO:0000256" key="2">
    <source>
        <dbReference type="ARBA" id="ARBA00023002"/>
    </source>
</evidence>
<evidence type="ECO:0000313" key="5">
    <source>
        <dbReference type="Proteomes" id="UP000622797"/>
    </source>
</evidence>
<dbReference type="PANTHER" id="PTHR45348:SF7">
    <property type="entry name" value="ZINC BINDING OXIDOREDUCTASE, PUTATIVE-RELATED"/>
    <property type="match status" value="1"/>
</dbReference>
<proteinExistence type="inferred from homology"/>
<dbReference type="CDD" id="cd08249">
    <property type="entry name" value="enoyl_reductase_like"/>
    <property type="match status" value="1"/>
</dbReference>
<evidence type="ECO:0000256" key="1">
    <source>
        <dbReference type="ARBA" id="ARBA00008072"/>
    </source>
</evidence>
<dbReference type="EMBL" id="JABEXW010000434">
    <property type="protein sequence ID" value="KAF4963994.1"/>
    <property type="molecule type" value="Genomic_DNA"/>
</dbReference>
<dbReference type="Gene3D" id="3.40.50.720">
    <property type="entry name" value="NAD(P)-binding Rossmann-like Domain"/>
    <property type="match status" value="1"/>
</dbReference>
<dbReference type="GO" id="GO:0016651">
    <property type="term" value="F:oxidoreductase activity, acting on NAD(P)H"/>
    <property type="evidence" value="ECO:0007669"/>
    <property type="project" value="InterPro"/>
</dbReference>
<dbReference type="InterPro" id="IPR036291">
    <property type="entry name" value="NAD(P)-bd_dom_sf"/>
</dbReference>
<evidence type="ECO:0000259" key="3">
    <source>
        <dbReference type="SMART" id="SM00829"/>
    </source>
</evidence>
<name>A0A8H4X7M4_9HYPO</name>
<dbReference type="InterPro" id="IPR011032">
    <property type="entry name" value="GroES-like_sf"/>
</dbReference>
<feature type="domain" description="Enoyl reductase (ER)" evidence="3">
    <location>
        <begin position="73"/>
        <end position="418"/>
    </location>
</feature>
<dbReference type="SMART" id="SM00829">
    <property type="entry name" value="PKS_ER"/>
    <property type="match status" value="1"/>
</dbReference>
<sequence length="444" mass="47579">METGIFGHVSLAFPGLFRIEDLLVETNLDAQYQDAVLEVVVILSLLQSLAQRRLLRLRMAIKRPHIFMDDFCGSENKSTTGPIDLEKGSQHIKIENKDGKVFNIAAQEKRVIGTDFAGIVVEAGPEIGDHSDPKVKLGARVAGFLQGACSVNDRPGAFAEYIVAPYDLVWAIPAGVSLEEASTISMCGMTAAQALYIRLGLPCPFSANTTTRLDTEAGIPINIFIYGSSTSVGLYAAQLAHTAASTSGRSVRLIGAASSSKHDMLREKPYSYDVLVDYRDPDWVKKVKGATGGNGVDLALDCISENETVYNTHATLACSAKFAVIRGPIGGGYDPSKMIVKPAYGAVWEGLGVEVGYNGAILPACPDAHAFAKEFYTFLGNSSPSGRSNLQPNLVRLMPGGLKRVVPDGFALLGAGSVSQRTRLARAEEYMRPISAEKLVYKVG</sequence>
<protein>
    <recommendedName>
        <fullName evidence="3">Enoyl reductase (ER) domain-containing protein</fullName>
    </recommendedName>
</protein>